<dbReference type="WBParaSite" id="L893_g33186.t1">
    <property type="protein sequence ID" value="L893_g33186.t1"/>
    <property type="gene ID" value="L893_g33186"/>
</dbReference>
<keyword evidence="2" id="KW-1185">Reference proteome</keyword>
<protein>
    <submittedName>
        <fullName evidence="3">Cuticular protein</fullName>
    </submittedName>
</protein>
<feature type="region of interest" description="Disordered" evidence="1">
    <location>
        <begin position="1"/>
        <end position="20"/>
    </location>
</feature>
<proteinExistence type="predicted"/>
<sequence length="20" mass="2114">GYGAPQGYGAHKGYGYGPKW</sequence>
<dbReference type="Proteomes" id="UP000095287">
    <property type="component" value="Unplaced"/>
</dbReference>
<evidence type="ECO:0000313" key="3">
    <source>
        <dbReference type="WBParaSite" id="L893_g33186.t1"/>
    </source>
</evidence>
<name>A0A1I8A5W9_9BILA</name>
<reference evidence="3" key="1">
    <citation type="submission" date="2016-11" db="UniProtKB">
        <authorList>
            <consortium name="WormBaseParasite"/>
        </authorList>
    </citation>
    <scope>IDENTIFICATION</scope>
</reference>
<evidence type="ECO:0000256" key="1">
    <source>
        <dbReference type="SAM" id="MobiDB-lite"/>
    </source>
</evidence>
<evidence type="ECO:0000313" key="2">
    <source>
        <dbReference type="Proteomes" id="UP000095287"/>
    </source>
</evidence>
<dbReference type="AlphaFoldDB" id="A0A1I8A5W9"/>
<accession>A0A1I8A5W9</accession>
<organism evidence="2 3">
    <name type="scientific">Steinernema glaseri</name>
    <dbReference type="NCBI Taxonomy" id="37863"/>
    <lineage>
        <taxon>Eukaryota</taxon>
        <taxon>Metazoa</taxon>
        <taxon>Ecdysozoa</taxon>
        <taxon>Nematoda</taxon>
        <taxon>Chromadorea</taxon>
        <taxon>Rhabditida</taxon>
        <taxon>Tylenchina</taxon>
        <taxon>Panagrolaimomorpha</taxon>
        <taxon>Strongyloidoidea</taxon>
        <taxon>Steinernematidae</taxon>
        <taxon>Steinernema</taxon>
    </lineage>
</organism>